<dbReference type="InterPro" id="IPR045851">
    <property type="entry name" value="AMP-bd_C_sf"/>
</dbReference>
<dbReference type="EMBL" id="SMLM01000001">
    <property type="protein sequence ID" value="TFZ05854.1"/>
    <property type="molecule type" value="Genomic_DNA"/>
</dbReference>
<gene>
    <name evidence="4" type="ORF">EZ313_04150</name>
</gene>
<dbReference type="SUPFAM" id="SSF56801">
    <property type="entry name" value="Acetyl-CoA synthetase-like"/>
    <property type="match status" value="1"/>
</dbReference>
<sequence>MSVPATAGPQRPHHAVWPKRLPHSLTPPQTSLWENLAISARRYPNKPGVVFFGRTYTYPELVGMAERLAARLHAMGVRKGDRVVLDMQNCPQLIVAHFAILRANAVVVPVNPMNRAEELKHYILDPDAKVAIATADVAGEIAKADAQLEPRQRLEHLIVTRYTDAFDATDSANVPPAAWNDWLLARHPLPQLAGGSVMDWNDALANDLPLPVPAVGPEDLAVLPYTSGTTGLPKGCMHPHRSLMHNAAASAAWGNATAENVTLLVVPMFHITGMVSVMHSSVYVGATIVLMPRWDRELAGRLISRWKVTTWTNIPTMVIDLLGSPNFDHYDLSSLVHIGGGGAAMPQAVAQRLLEQFGLRYVEGYGLTETAAPSHTNPPDAPKQQCLGVPFLSCDARVVDPETLRELAPGEQGEIIVHGPMVFNGYWKRPDATAAAFIELDGKRFFRTGDLGRMDEQGYFFLTDRLKRMINASGFKVWPAEVEALMFRHPAIQEACVISARDEYRGETVKAVVVLRASHKGQVSEQDIIDWCRANMAVYKVPRIVQFADALPRSGSGKVMWRTLQEAEARSGG</sequence>
<dbReference type="RefSeq" id="WP_135261939.1">
    <property type="nucleotide sequence ID" value="NZ_SMLM01000001.1"/>
</dbReference>
<dbReference type="NCBIfam" id="NF006181">
    <property type="entry name" value="PRK08314.1"/>
    <property type="match status" value="1"/>
</dbReference>
<comment type="caution">
    <text evidence="4">The sequence shown here is derived from an EMBL/GenBank/DDBJ whole genome shotgun (WGS) entry which is preliminary data.</text>
</comment>
<dbReference type="InterPro" id="IPR020845">
    <property type="entry name" value="AMP-binding_CS"/>
</dbReference>
<evidence type="ECO:0000256" key="1">
    <source>
        <dbReference type="SAM" id="MobiDB-lite"/>
    </source>
</evidence>
<name>A0A4Z0C4L7_9BURK</name>
<dbReference type="OrthoDB" id="9766486at2"/>
<evidence type="ECO:0000313" key="4">
    <source>
        <dbReference type="EMBL" id="TFZ05854.1"/>
    </source>
</evidence>
<reference evidence="4 5" key="1">
    <citation type="submission" date="2019-03" db="EMBL/GenBank/DDBJ databases">
        <title>Ramlibacter henchirensis DSM 14656, whole genome shotgun sequence.</title>
        <authorList>
            <person name="Zhang X."/>
            <person name="Feng G."/>
            <person name="Zhu H."/>
        </authorList>
    </citation>
    <scope>NUCLEOTIDE SEQUENCE [LARGE SCALE GENOMIC DNA]</scope>
    <source>
        <strain evidence="4 5">DSM 14656</strain>
    </source>
</reference>
<keyword evidence="4" id="KW-0436">Ligase</keyword>
<dbReference type="GO" id="GO:0016878">
    <property type="term" value="F:acid-thiol ligase activity"/>
    <property type="evidence" value="ECO:0007669"/>
    <property type="project" value="UniProtKB-ARBA"/>
</dbReference>
<dbReference type="Gene3D" id="3.30.300.30">
    <property type="match status" value="1"/>
</dbReference>
<feature type="compositionally biased region" description="Basic residues" evidence="1">
    <location>
        <begin position="11"/>
        <end position="21"/>
    </location>
</feature>
<dbReference type="PANTHER" id="PTHR43767:SF1">
    <property type="entry name" value="NONRIBOSOMAL PEPTIDE SYNTHASE PES1 (EUROFUNG)-RELATED"/>
    <property type="match status" value="1"/>
</dbReference>
<dbReference type="InterPro" id="IPR042099">
    <property type="entry name" value="ANL_N_sf"/>
</dbReference>
<feature type="domain" description="AMP-binding enzyme C-terminal" evidence="3">
    <location>
        <begin position="481"/>
        <end position="558"/>
    </location>
</feature>
<dbReference type="InterPro" id="IPR050237">
    <property type="entry name" value="ATP-dep_AMP-bd_enzyme"/>
</dbReference>
<keyword evidence="5" id="KW-1185">Reference proteome</keyword>
<accession>A0A4Z0C4L7</accession>
<dbReference type="InterPro" id="IPR000873">
    <property type="entry name" value="AMP-dep_synth/lig_dom"/>
</dbReference>
<protein>
    <submittedName>
        <fullName evidence="4">Long-chain fatty acid--CoA ligase</fullName>
    </submittedName>
</protein>
<dbReference type="Pfam" id="PF00501">
    <property type="entry name" value="AMP-binding"/>
    <property type="match status" value="1"/>
</dbReference>
<evidence type="ECO:0000313" key="5">
    <source>
        <dbReference type="Proteomes" id="UP000298180"/>
    </source>
</evidence>
<evidence type="ECO:0000259" key="2">
    <source>
        <dbReference type="Pfam" id="PF00501"/>
    </source>
</evidence>
<dbReference type="PROSITE" id="PS00455">
    <property type="entry name" value="AMP_BINDING"/>
    <property type="match status" value="1"/>
</dbReference>
<organism evidence="4 5">
    <name type="scientific">Ramlibacter henchirensis</name>
    <dbReference type="NCBI Taxonomy" id="204072"/>
    <lineage>
        <taxon>Bacteria</taxon>
        <taxon>Pseudomonadati</taxon>
        <taxon>Pseudomonadota</taxon>
        <taxon>Betaproteobacteria</taxon>
        <taxon>Burkholderiales</taxon>
        <taxon>Comamonadaceae</taxon>
        <taxon>Ramlibacter</taxon>
    </lineage>
</organism>
<feature type="region of interest" description="Disordered" evidence="1">
    <location>
        <begin position="1"/>
        <end position="21"/>
    </location>
</feature>
<dbReference type="Gene3D" id="3.40.50.12780">
    <property type="entry name" value="N-terminal domain of ligase-like"/>
    <property type="match status" value="1"/>
</dbReference>
<dbReference type="AlphaFoldDB" id="A0A4Z0C4L7"/>
<evidence type="ECO:0000259" key="3">
    <source>
        <dbReference type="Pfam" id="PF13193"/>
    </source>
</evidence>
<feature type="domain" description="AMP-dependent synthetase/ligase" evidence="2">
    <location>
        <begin position="39"/>
        <end position="427"/>
    </location>
</feature>
<dbReference type="PANTHER" id="PTHR43767">
    <property type="entry name" value="LONG-CHAIN-FATTY-ACID--COA LIGASE"/>
    <property type="match status" value="1"/>
</dbReference>
<dbReference type="Proteomes" id="UP000298180">
    <property type="component" value="Unassembled WGS sequence"/>
</dbReference>
<dbReference type="Pfam" id="PF13193">
    <property type="entry name" value="AMP-binding_C"/>
    <property type="match status" value="1"/>
</dbReference>
<proteinExistence type="predicted"/>
<dbReference type="InterPro" id="IPR025110">
    <property type="entry name" value="AMP-bd_C"/>
</dbReference>